<reference evidence="4" key="1">
    <citation type="journal article" date="2020" name="mSystems">
        <title>Genome- and Community-Level Interaction Insights into Carbon Utilization and Element Cycling Functions of Hydrothermarchaeota in Hydrothermal Sediment.</title>
        <authorList>
            <person name="Zhou Z."/>
            <person name="Liu Y."/>
            <person name="Xu W."/>
            <person name="Pan J."/>
            <person name="Luo Z.H."/>
            <person name="Li M."/>
        </authorList>
    </citation>
    <scope>NUCLEOTIDE SEQUENCE [LARGE SCALE GENOMIC DNA]</scope>
    <source>
        <strain evidence="4">HyVt-505</strain>
    </source>
</reference>
<dbReference type="PANTHER" id="PTHR38043:SF1">
    <property type="entry name" value="PROTEIN HEMX"/>
    <property type="match status" value="1"/>
</dbReference>
<dbReference type="Proteomes" id="UP000885832">
    <property type="component" value="Unassembled WGS sequence"/>
</dbReference>
<keyword evidence="3" id="KW-0472">Membrane</keyword>
<accession>A0A832N5X8</accession>
<proteinExistence type="predicted"/>
<sequence length="420" mass="45275">MSKAQQKTDTKTPTPEKQSKTPANKAETKPSPAKATASISGDTPPKKGNGMVGFVALIIAIGAFGAGYKAWQQIGIEQSMLNQRINTTEKNIAAMESGTESSRSIAETVQSTNQLLQNRLDSMETKISSLDGKLEEKTSSLSKQLEEQSANLNNKISELDSKIASSIEESKQGDAAISESLSKLSDSLRTNKDDNLLVTEARHLINIANHQAQLNQNPTAAAAALAAANRRLSDAADPTLLETRQIITDDIIALRSIAALDISGIALALSQLEASIDGLPLSSETVTPDATASAATEEVSDANSFFNKVWSDIKGLVSIRHNAQHSTAMLPPGQRFFLQQNLRLKLETARLALLQRDSQTFHSSLNTAGDWIKKYFDTSAASTANLLTSIERYQDLELSPALPDLSRSLKALDTWSSKQK</sequence>
<dbReference type="AlphaFoldDB" id="A0A832N5X8"/>
<keyword evidence="3" id="KW-1133">Transmembrane helix</keyword>
<feature type="region of interest" description="Disordered" evidence="2">
    <location>
        <begin position="1"/>
        <end position="47"/>
    </location>
</feature>
<evidence type="ECO:0008006" key="5">
    <source>
        <dbReference type="Google" id="ProtNLM"/>
    </source>
</evidence>
<comment type="caution">
    <text evidence="4">The sequence shown here is derived from an EMBL/GenBank/DDBJ whole genome shotgun (WGS) entry which is preliminary data.</text>
</comment>
<gene>
    <name evidence="4" type="ORF">ENJ65_06310</name>
</gene>
<dbReference type="InterPro" id="IPR007470">
    <property type="entry name" value="HemX"/>
</dbReference>
<dbReference type="Pfam" id="PF04375">
    <property type="entry name" value="HemX"/>
    <property type="match status" value="1"/>
</dbReference>
<name>A0A832N5X8_9GAMM</name>
<keyword evidence="3" id="KW-0812">Transmembrane</keyword>
<evidence type="ECO:0000256" key="1">
    <source>
        <dbReference type="SAM" id="Coils"/>
    </source>
</evidence>
<dbReference type="EMBL" id="DRNF01000399">
    <property type="protein sequence ID" value="HHJ81230.1"/>
    <property type="molecule type" value="Genomic_DNA"/>
</dbReference>
<dbReference type="PANTHER" id="PTHR38043">
    <property type="entry name" value="PROTEIN HEMX"/>
    <property type="match status" value="1"/>
</dbReference>
<feature type="compositionally biased region" description="Basic and acidic residues" evidence="2">
    <location>
        <begin position="1"/>
        <end position="10"/>
    </location>
</feature>
<protein>
    <recommendedName>
        <fullName evidence="5">HemX protein</fullName>
    </recommendedName>
</protein>
<keyword evidence="1" id="KW-0175">Coiled coil</keyword>
<organism evidence="4">
    <name type="scientific">Candidatus Tenderia electrophaga</name>
    <dbReference type="NCBI Taxonomy" id="1748243"/>
    <lineage>
        <taxon>Bacteria</taxon>
        <taxon>Pseudomonadati</taxon>
        <taxon>Pseudomonadota</taxon>
        <taxon>Gammaproteobacteria</taxon>
        <taxon>Candidatus Tenderiales</taxon>
        <taxon>Candidatus Tenderiaceae</taxon>
        <taxon>Candidatus Tenderia</taxon>
    </lineage>
</organism>
<feature type="coiled-coil region" evidence="1">
    <location>
        <begin position="106"/>
        <end position="169"/>
    </location>
</feature>
<evidence type="ECO:0000256" key="3">
    <source>
        <dbReference type="SAM" id="Phobius"/>
    </source>
</evidence>
<feature type="transmembrane region" description="Helical" evidence="3">
    <location>
        <begin position="51"/>
        <end position="71"/>
    </location>
</feature>
<evidence type="ECO:0000256" key="2">
    <source>
        <dbReference type="SAM" id="MobiDB-lite"/>
    </source>
</evidence>
<evidence type="ECO:0000313" key="4">
    <source>
        <dbReference type="EMBL" id="HHJ81230.1"/>
    </source>
</evidence>
<feature type="non-terminal residue" evidence="4">
    <location>
        <position position="420"/>
    </location>
</feature>
<feature type="compositionally biased region" description="Polar residues" evidence="2">
    <location>
        <begin position="11"/>
        <end position="22"/>
    </location>
</feature>